<comment type="caution">
    <text evidence="1">The sequence shown here is derived from an EMBL/GenBank/DDBJ whole genome shotgun (WGS) entry which is preliminary data.</text>
</comment>
<sequence>MLKTITIGNYISVQGLLEQTLADGRVEVRVGNRIYTGRLVESAARAA</sequence>
<dbReference type="EMBL" id="JAGISH010000003">
    <property type="protein sequence ID" value="MBP0482483.1"/>
    <property type="molecule type" value="Genomic_DNA"/>
</dbReference>
<gene>
    <name evidence="1" type="ORF">J5474_08255</name>
</gene>
<protein>
    <submittedName>
        <fullName evidence="1">Uncharacterized protein</fullName>
    </submittedName>
</protein>
<organism evidence="1 2">
    <name type="scientific">Sagittula salina</name>
    <dbReference type="NCBI Taxonomy" id="2820268"/>
    <lineage>
        <taxon>Bacteria</taxon>
        <taxon>Pseudomonadati</taxon>
        <taxon>Pseudomonadota</taxon>
        <taxon>Alphaproteobacteria</taxon>
        <taxon>Rhodobacterales</taxon>
        <taxon>Roseobacteraceae</taxon>
        <taxon>Sagittula</taxon>
    </lineage>
</organism>
<dbReference type="RefSeq" id="WP_209360330.1">
    <property type="nucleotide sequence ID" value="NZ_JAGISH010000003.1"/>
</dbReference>
<evidence type="ECO:0000313" key="2">
    <source>
        <dbReference type="Proteomes" id="UP000675940"/>
    </source>
</evidence>
<reference evidence="1" key="1">
    <citation type="submission" date="2021-03" db="EMBL/GenBank/DDBJ databases">
        <title>Sagittula salina sp. nov. strain M10.9X isolated from the marine waste.</title>
        <authorList>
            <person name="Satari L."/>
            <person name="Molina-Menor E."/>
            <person name="Vidal-Verdu A."/>
            <person name="Pascual J."/>
            <person name="Pereto J."/>
            <person name="Porcar M."/>
        </authorList>
    </citation>
    <scope>NUCLEOTIDE SEQUENCE</scope>
    <source>
        <strain evidence="1">M10.9X</strain>
    </source>
</reference>
<keyword evidence="2" id="KW-1185">Reference proteome</keyword>
<accession>A0A940MPS4</accession>
<evidence type="ECO:0000313" key="1">
    <source>
        <dbReference type="EMBL" id="MBP0482483.1"/>
    </source>
</evidence>
<proteinExistence type="predicted"/>
<dbReference type="Proteomes" id="UP000675940">
    <property type="component" value="Unassembled WGS sequence"/>
</dbReference>
<dbReference type="AlphaFoldDB" id="A0A940MPS4"/>
<name>A0A940MPS4_9RHOB</name>